<comment type="caution">
    <text evidence="2">The sequence shown here is derived from an EMBL/GenBank/DDBJ whole genome shotgun (WGS) entry which is preliminary data.</text>
</comment>
<dbReference type="AlphaFoldDB" id="A0A433NF99"/>
<accession>A0A433NF99</accession>
<evidence type="ECO:0000313" key="2">
    <source>
        <dbReference type="EMBL" id="RUR80865.1"/>
    </source>
</evidence>
<dbReference type="InterPro" id="IPR025587">
    <property type="entry name" value="DUF4351"/>
</dbReference>
<dbReference type="RefSeq" id="WP_016878547.1">
    <property type="nucleotide sequence ID" value="NZ_AJLN01000068.1"/>
</dbReference>
<evidence type="ECO:0000313" key="3">
    <source>
        <dbReference type="Proteomes" id="UP000268857"/>
    </source>
</evidence>
<name>A0A433NF99_CHLFR</name>
<keyword evidence="3" id="KW-1185">Reference proteome</keyword>
<gene>
    <name evidence="2" type="ORF">PCC6912_28870</name>
</gene>
<dbReference type="PANTHER" id="PTHR35586:SF2">
    <property type="entry name" value="SLL1542 PROTEIN"/>
    <property type="match status" value="1"/>
</dbReference>
<evidence type="ECO:0000259" key="1">
    <source>
        <dbReference type="Pfam" id="PF14261"/>
    </source>
</evidence>
<dbReference type="Pfam" id="PF14261">
    <property type="entry name" value="DUF4351"/>
    <property type="match status" value="1"/>
</dbReference>
<feature type="domain" description="DUF4351" evidence="1">
    <location>
        <begin position="8"/>
        <end position="66"/>
    </location>
</feature>
<dbReference type="EMBL" id="RSCJ01000010">
    <property type="protein sequence ID" value="RUR80865.1"/>
    <property type="molecule type" value="Genomic_DNA"/>
</dbReference>
<dbReference type="STRING" id="211165.GCA_000317285_02456"/>
<dbReference type="Proteomes" id="UP000268857">
    <property type="component" value="Unassembled WGS sequence"/>
</dbReference>
<proteinExistence type="predicted"/>
<dbReference type="OrthoDB" id="444889at2"/>
<sequence>MRESVIYQDIAQKEAFKLVSRLLNRRFGELDSSLIEQVRDLSAEQLEDLGEALLDFSEVADLVAYLEQLKS</sequence>
<protein>
    <recommendedName>
        <fullName evidence="1">DUF4351 domain-containing protein</fullName>
    </recommendedName>
</protein>
<organism evidence="2 3">
    <name type="scientific">Chlorogloeopsis fritschii PCC 6912</name>
    <dbReference type="NCBI Taxonomy" id="211165"/>
    <lineage>
        <taxon>Bacteria</taxon>
        <taxon>Bacillati</taxon>
        <taxon>Cyanobacteriota</taxon>
        <taxon>Cyanophyceae</taxon>
        <taxon>Nostocales</taxon>
        <taxon>Chlorogloeopsidaceae</taxon>
        <taxon>Chlorogloeopsis</taxon>
    </lineage>
</organism>
<reference evidence="2 3" key="1">
    <citation type="journal article" date="2019" name="Genome Biol. Evol.">
        <title>Day and night: Metabolic profiles and evolutionary relationships of six axenic non-marine cyanobacteria.</title>
        <authorList>
            <person name="Will S.E."/>
            <person name="Henke P."/>
            <person name="Boedeker C."/>
            <person name="Huang S."/>
            <person name="Brinkmann H."/>
            <person name="Rohde M."/>
            <person name="Jarek M."/>
            <person name="Friedl T."/>
            <person name="Seufert S."/>
            <person name="Schumacher M."/>
            <person name="Overmann J."/>
            <person name="Neumann-Schaal M."/>
            <person name="Petersen J."/>
        </authorList>
    </citation>
    <scope>NUCLEOTIDE SEQUENCE [LARGE SCALE GENOMIC DNA]</scope>
    <source>
        <strain evidence="2 3">PCC 6912</strain>
    </source>
</reference>
<dbReference type="PANTHER" id="PTHR35586">
    <property type="entry name" value="SLL1691 PROTEIN"/>
    <property type="match status" value="1"/>
</dbReference>